<organism evidence="2">
    <name type="scientific">marine sediment metagenome</name>
    <dbReference type="NCBI Taxonomy" id="412755"/>
    <lineage>
        <taxon>unclassified sequences</taxon>
        <taxon>metagenomes</taxon>
        <taxon>ecological metagenomes</taxon>
    </lineage>
</organism>
<gene>
    <name evidence="2" type="ORF">LCGC14_3086910</name>
</gene>
<comment type="caution">
    <text evidence="2">The sequence shown here is derived from an EMBL/GenBank/DDBJ whole genome shotgun (WGS) entry which is preliminary data.</text>
</comment>
<reference evidence="2" key="1">
    <citation type="journal article" date="2015" name="Nature">
        <title>Complex archaea that bridge the gap between prokaryotes and eukaryotes.</title>
        <authorList>
            <person name="Spang A."/>
            <person name="Saw J.H."/>
            <person name="Jorgensen S.L."/>
            <person name="Zaremba-Niedzwiedzka K."/>
            <person name="Martijn J."/>
            <person name="Lind A.E."/>
            <person name="van Eijk R."/>
            <person name="Schleper C."/>
            <person name="Guy L."/>
            <person name="Ettema T.J."/>
        </authorList>
    </citation>
    <scope>NUCLEOTIDE SEQUENCE</scope>
</reference>
<keyword evidence="1" id="KW-0472">Membrane</keyword>
<name>A0A0F8X0A2_9ZZZZ</name>
<evidence type="ECO:0000313" key="2">
    <source>
        <dbReference type="EMBL" id="KKK54225.1"/>
    </source>
</evidence>
<dbReference type="AlphaFoldDB" id="A0A0F8X0A2"/>
<feature type="transmembrane region" description="Helical" evidence="1">
    <location>
        <begin position="6"/>
        <end position="28"/>
    </location>
</feature>
<proteinExistence type="predicted"/>
<sequence>MAIAYVLLAIAAVGCCLAFANWIAWLFCGKPQVGNQRKGEP</sequence>
<dbReference type="EMBL" id="LAZR01066105">
    <property type="protein sequence ID" value="KKK54225.1"/>
    <property type="molecule type" value="Genomic_DNA"/>
</dbReference>
<feature type="non-terminal residue" evidence="2">
    <location>
        <position position="41"/>
    </location>
</feature>
<keyword evidence="1" id="KW-0812">Transmembrane</keyword>
<protein>
    <submittedName>
        <fullName evidence="2">Uncharacterized protein</fullName>
    </submittedName>
</protein>
<accession>A0A0F8X0A2</accession>
<keyword evidence="1" id="KW-1133">Transmembrane helix</keyword>
<evidence type="ECO:0000256" key="1">
    <source>
        <dbReference type="SAM" id="Phobius"/>
    </source>
</evidence>